<feature type="domain" description="Aldehyde dehydrogenase" evidence="5">
    <location>
        <begin position="18"/>
        <end position="476"/>
    </location>
</feature>
<keyword evidence="7" id="KW-1185">Reference proteome</keyword>
<dbReference type="InterPro" id="IPR016161">
    <property type="entry name" value="Ald_DH/histidinol_DH"/>
</dbReference>
<dbReference type="InterPro" id="IPR016163">
    <property type="entry name" value="Ald_DH_C"/>
</dbReference>
<comment type="similarity">
    <text evidence="1 4">Belongs to the aldehyde dehydrogenase family.</text>
</comment>
<organism evidence="6 7">
    <name type="scientific">Paraperlucidibaca wandonensis</name>
    <dbReference type="NCBI Taxonomy" id="1268273"/>
    <lineage>
        <taxon>Bacteria</taxon>
        <taxon>Pseudomonadati</taxon>
        <taxon>Pseudomonadota</taxon>
        <taxon>Gammaproteobacteria</taxon>
        <taxon>Moraxellales</taxon>
        <taxon>Moraxellaceae</taxon>
        <taxon>Paraperlucidibaca</taxon>
    </lineage>
</organism>
<feature type="active site" evidence="3">
    <location>
        <position position="255"/>
    </location>
</feature>
<keyword evidence="2 4" id="KW-0560">Oxidoreductase</keyword>
<dbReference type="PROSITE" id="PS00070">
    <property type="entry name" value="ALDEHYDE_DEHYDR_CYS"/>
    <property type="match status" value="1"/>
</dbReference>
<evidence type="ECO:0000256" key="1">
    <source>
        <dbReference type="ARBA" id="ARBA00009986"/>
    </source>
</evidence>
<dbReference type="GO" id="GO:0016491">
    <property type="term" value="F:oxidoreductase activity"/>
    <property type="evidence" value="ECO:0007669"/>
    <property type="project" value="UniProtKB-KW"/>
</dbReference>
<gene>
    <name evidence="6" type="ORF">ACFQ0F_00675</name>
</gene>
<dbReference type="RefSeq" id="WP_379067949.1">
    <property type="nucleotide sequence ID" value="NZ_JBHTIT010000001.1"/>
</dbReference>
<dbReference type="EC" id="1.2.1.-" evidence="6"/>
<evidence type="ECO:0000259" key="5">
    <source>
        <dbReference type="Pfam" id="PF00171"/>
    </source>
</evidence>
<dbReference type="Proteomes" id="UP001597044">
    <property type="component" value="Unassembled WGS sequence"/>
</dbReference>
<dbReference type="CDD" id="cd07103">
    <property type="entry name" value="ALDH_F5_SSADH_GabD"/>
    <property type="match status" value="1"/>
</dbReference>
<dbReference type="InterPro" id="IPR015590">
    <property type="entry name" value="Aldehyde_DH_dom"/>
</dbReference>
<evidence type="ECO:0000256" key="3">
    <source>
        <dbReference type="PROSITE-ProRule" id="PRU10007"/>
    </source>
</evidence>
<protein>
    <submittedName>
        <fullName evidence="6">NAD-dependent succinate-semialdehyde dehydrogenase</fullName>
        <ecNumber evidence="6">1.2.1.-</ecNumber>
    </submittedName>
</protein>
<accession>A0ABW3HGQ6</accession>
<sequence length="486" mass="51315">MTFSNSLLRQLAFINGKWQAANSGATYAINNPATGEHIADVPDMGATETQLAIEAAERALPAWRALAAKTRSQILKRWFDLIMANQEDLAQLMTAEQGKPLAESRGEVAYGASFIEWFAEEGKRAYGDVIPGPTPDRRLIALKQPIGVTVAITPWNFPIAMITRKVAPALAVGCTSVVKPAGVTPLCALALAELGKQAGLPDGVLNIITSAHASVVGEVLTQSPIVRKLSFTGSTPVGKKLMAACADTVKRVSLELGGNAPFIVLEDADLDAAVVGALASKYRNAGQTCVCANRFLVHEKIYDAFAEKLQAAVAKLVVGNGADEGTTIGPLINAAAVDKVERLVNESIAAGAHVAMGGARHALGGSFYQPTVLLNVSNDMPIAQQESFGPVAPLIRIRDADHAVALANDTSAGLAAYLYGRNLQQLWSVAERLEYGMVGINEGIISNEMAPFGGVKESGLGREGSKYGIDEYLETQYLCLGGMSDR</sequence>
<dbReference type="Gene3D" id="3.40.309.10">
    <property type="entry name" value="Aldehyde Dehydrogenase, Chain A, domain 2"/>
    <property type="match status" value="1"/>
</dbReference>
<dbReference type="InterPro" id="IPR010102">
    <property type="entry name" value="Succ_semiAld_DH"/>
</dbReference>
<dbReference type="PROSITE" id="PS00687">
    <property type="entry name" value="ALDEHYDE_DEHYDR_GLU"/>
    <property type="match status" value="1"/>
</dbReference>
<dbReference type="EMBL" id="JBHTIT010000001">
    <property type="protein sequence ID" value="MFD0948921.1"/>
    <property type="molecule type" value="Genomic_DNA"/>
</dbReference>
<evidence type="ECO:0000256" key="4">
    <source>
        <dbReference type="RuleBase" id="RU003345"/>
    </source>
</evidence>
<dbReference type="Pfam" id="PF00171">
    <property type="entry name" value="Aldedh"/>
    <property type="match status" value="1"/>
</dbReference>
<dbReference type="NCBIfam" id="TIGR01780">
    <property type="entry name" value="SSADH"/>
    <property type="match status" value="1"/>
</dbReference>
<dbReference type="PANTHER" id="PTHR43353:SF5">
    <property type="entry name" value="SUCCINATE-SEMIALDEHYDE DEHYDROGENASE, MITOCHONDRIAL"/>
    <property type="match status" value="1"/>
</dbReference>
<dbReference type="PANTHER" id="PTHR43353">
    <property type="entry name" value="SUCCINATE-SEMIALDEHYDE DEHYDROGENASE, MITOCHONDRIAL"/>
    <property type="match status" value="1"/>
</dbReference>
<dbReference type="InterPro" id="IPR016160">
    <property type="entry name" value="Ald_DH_CS_CYS"/>
</dbReference>
<reference evidence="7" key="1">
    <citation type="journal article" date="2019" name="Int. J. Syst. Evol. Microbiol.">
        <title>The Global Catalogue of Microorganisms (GCM) 10K type strain sequencing project: providing services to taxonomists for standard genome sequencing and annotation.</title>
        <authorList>
            <consortium name="The Broad Institute Genomics Platform"/>
            <consortium name="The Broad Institute Genome Sequencing Center for Infectious Disease"/>
            <person name="Wu L."/>
            <person name="Ma J."/>
        </authorList>
    </citation>
    <scope>NUCLEOTIDE SEQUENCE [LARGE SCALE GENOMIC DNA]</scope>
    <source>
        <strain evidence="7">CCUG 63419</strain>
    </source>
</reference>
<dbReference type="InterPro" id="IPR029510">
    <property type="entry name" value="Ald_DH_CS_GLU"/>
</dbReference>
<evidence type="ECO:0000313" key="6">
    <source>
        <dbReference type="EMBL" id="MFD0948921.1"/>
    </source>
</evidence>
<evidence type="ECO:0000256" key="2">
    <source>
        <dbReference type="ARBA" id="ARBA00023002"/>
    </source>
</evidence>
<dbReference type="SUPFAM" id="SSF53720">
    <property type="entry name" value="ALDH-like"/>
    <property type="match status" value="1"/>
</dbReference>
<proteinExistence type="inferred from homology"/>
<dbReference type="InterPro" id="IPR050740">
    <property type="entry name" value="Aldehyde_DH_Superfamily"/>
</dbReference>
<evidence type="ECO:0000313" key="7">
    <source>
        <dbReference type="Proteomes" id="UP001597044"/>
    </source>
</evidence>
<comment type="caution">
    <text evidence="6">The sequence shown here is derived from an EMBL/GenBank/DDBJ whole genome shotgun (WGS) entry which is preliminary data.</text>
</comment>
<name>A0ABW3HGQ6_9GAMM</name>
<dbReference type="Gene3D" id="3.40.605.10">
    <property type="entry name" value="Aldehyde Dehydrogenase, Chain A, domain 1"/>
    <property type="match status" value="1"/>
</dbReference>
<dbReference type="InterPro" id="IPR016162">
    <property type="entry name" value="Ald_DH_N"/>
</dbReference>